<dbReference type="InterPro" id="IPR000160">
    <property type="entry name" value="GGDEF_dom"/>
</dbReference>
<sequence length="449" mass="48334">MSDSSQPPHEPAGGAATGVAVVGHDARGEPVVTACNAAFFLMTGATRADTPAFPVALATLVPAAALAELQAALAACLAEGAPQTLEQVYGTHAGAPRWRLTLTSLMPVTAVTRAGSGAAAIDVLITGERLGTPAEPKRDSADQAQRTLEMNEARYRAVVDSAYDAIVTIDQRHNITLFNRAAENLFGYAAADVLGQPIVMLLPERFRADHPRRVNNFADAYQPAVRQATPPRMDGSNSVYGLHRDGSIIPVEIAVSRIEVDGAYEFTAVVRDITDRAQLMAQLKKEAGTDALTGLPNRRAFLDFVARVFDTAGSAGALSVFMLDIDFFKKINDRHGHDAGDEVLRVLAKIGMSSLHESNLFARWGGEEFVAALPGADAALARQIADELRRHIEQQDFEHAWSLKPIPFTVSIGVVTREGDERDVDALMKRADRAMYRAKKSGRNRVESG</sequence>
<evidence type="ECO:0000259" key="4">
    <source>
        <dbReference type="PROSITE" id="PS50113"/>
    </source>
</evidence>
<dbReference type="Gene3D" id="3.30.450.20">
    <property type="entry name" value="PAS domain"/>
    <property type="match status" value="2"/>
</dbReference>
<dbReference type="InterPro" id="IPR050469">
    <property type="entry name" value="Diguanylate_Cyclase"/>
</dbReference>
<evidence type="ECO:0000256" key="2">
    <source>
        <dbReference type="ARBA" id="ARBA00034247"/>
    </source>
</evidence>
<feature type="domain" description="PAC" evidence="4">
    <location>
        <begin position="233"/>
        <end position="285"/>
    </location>
</feature>
<accession>A0A7Z2JIB4</accession>
<dbReference type="SUPFAM" id="SSF55785">
    <property type="entry name" value="PYP-like sensor domain (PAS domain)"/>
    <property type="match status" value="2"/>
</dbReference>
<dbReference type="GO" id="GO:1902201">
    <property type="term" value="P:negative regulation of bacterial-type flagellum-dependent cell motility"/>
    <property type="evidence" value="ECO:0007669"/>
    <property type="project" value="TreeGrafter"/>
</dbReference>
<dbReference type="InterPro" id="IPR029787">
    <property type="entry name" value="Nucleotide_cyclase"/>
</dbReference>
<dbReference type="SUPFAM" id="SSF55073">
    <property type="entry name" value="Nucleotide cyclase"/>
    <property type="match status" value="1"/>
</dbReference>
<dbReference type="GO" id="GO:0006355">
    <property type="term" value="P:regulation of DNA-templated transcription"/>
    <property type="evidence" value="ECO:0007669"/>
    <property type="project" value="InterPro"/>
</dbReference>
<dbReference type="EC" id="2.7.7.65" evidence="1"/>
<dbReference type="CDD" id="cd01949">
    <property type="entry name" value="GGDEF"/>
    <property type="match status" value="1"/>
</dbReference>
<organism evidence="6 7">
    <name type="scientific">Paraburkholderia acidisoli</name>
    <dbReference type="NCBI Taxonomy" id="2571748"/>
    <lineage>
        <taxon>Bacteria</taxon>
        <taxon>Pseudomonadati</taxon>
        <taxon>Pseudomonadota</taxon>
        <taxon>Betaproteobacteria</taxon>
        <taxon>Burkholderiales</taxon>
        <taxon>Burkholderiaceae</taxon>
        <taxon>Paraburkholderia</taxon>
    </lineage>
</organism>
<dbReference type="PANTHER" id="PTHR45138">
    <property type="entry name" value="REGULATORY COMPONENTS OF SENSORY TRANSDUCTION SYSTEM"/>
    <property type="match status" value="1"/>
</dbReference>
<keyword evidence="7" id="KW-1185">Reference proteome</keyword>
<dbReference type="PROSITE" id="PS50113">
    <property type="entry name" value="PAC"/>
    <property type="match status" value="1"/>
</dbReference>
<dbReference type="InterPro" id="IPR035965">
    <property type="entry name" value="PAS-like_dom_sf"/>
</dbReference>
<dbReference type="AlphaFoldDB" id="A0A7Z2JIB4"/>
<comment type="catalytic activity">
    <reaction evidence="2">
        <text>2 GTP = 3',3'-c-di-GMP + 2 diphosphate</text>
        <dbReference type="Rhea" id="RHEA:24898"/>
        <dbReference type="ChEBI" id="CHEBI:33019"/>
        <dbReference type="ChEBI" id="CHEBI:37565"/>
        <dbReference type="ChEBI" id="CHEBI:58805"/>
        <dbReference type="EC" id="2.7.7.65"/>
    </reaction>
</comment>
<protein>
    <recommendedName>
        <fullName evidence="1">diguanylate cyclase</fullName>
        <ecNumber evidence="1">2.7.7.65</ecNumber>
    </recommendedName>
</protein>
<dbReference type="InterPro" id="IPR013767">
    <property type="entry name" value="PAS_fold"/>
</dbReference>
<reference evidence="6 7" key="1">
    <citation type="submission" date="2019-12" db="EMBL/GenBank/DDBJ databases">
        <title>Paraburkholderia acidiphila 7Q-K02 sp. nov and Paraburkholderia acidisoli DHF22 sp. nov., two strains isolated from forest soil.</title>
        <authorList>
            <person name="Gao Z."/>
            <person name="Qiu L."/>
        </authorList>
    </citation>
    <scope>NUCLEOTIDE SEQUENCE [LARGE SCALE GENOMIC DNA]</scope>
    <source>
        <strain evidence="6 7">DHF22</strain>
    </source>
</reference>
<dbReference type="KEGG" id="pacs:FAZ98_27665"/>
<evidence type="ECO:0000256" key="1">
    <source>
        <dbReference type="ARBA" id="ARBA00012528"/>
    </source>
</evidence>
<gene>
    <name evidence="6" type="ORF">FAZ98_27665</name>
</gene>
<evidence type="ECO:0000259" key="5">
    <source>
        <dbReference type="PROSITE" id="PS50887"/>
    </source>
</evidence>
<dbReference type="OrthoDB" id="9813903at2"/>
<evidence type="ECO:0000313" key="7">
    <source>
        <dbReference type="Proteomes" id="UP000433577"/>
    </source>
</evidence>
<dbReference type="Pfam" id="PF00990">
    <property type="entry name" value="GGDEF"/>
    <property type="match status" value="1"/>
</dbReference>
<dbReference type="PROSITE" id="PS50887">
    <property type="entry name" value="GGDEF"/>
    <property type="match status" value="1"/>
</dbReference>
<dbReference type="GO" id="GO:0005886">
    <property type="term" value="C:plasma membrane"/>
    <property type="evidence" value="ECO:0007669"/>
    <property type="project" value="TreeGrafter"/>
</dbReference>
<dbReference type="Gene3D" id="3.30.70.270">
    <property type="match status" value="1"/>
</dbReference>
<dbReference type="InterPro" id="IPR000700">
    <property type="entry name" value="PAS-assoc_C"/>
</dbReference>
<dbReference type="InterPro" id="IPR000014">
    <property type="entry name" value="PAS"/>
</dbReference>
<evidence type="ECO:0000259" key="3">
    <source>
        <dbReference type="PROSITE" id="PS50112"/>
    </source>
</evidence>
<dbReference type="Proteomes" id="UP000433577">
    <property type="component" value="Chromosome 3"/>
</dbReference>
<dbReference type="NCBIfam" id="TIGR00254">
    <property type="entry name" value="GGDEF"/>
    <property type="match status" value="1"/>
</dbReference>
<evidence type="ECO:0000313" key="6">
    <source>
        <dbReference type="EMBL" id="QGZ65526.1"/>
    </source>
</evidence>
<dbReference type="SMART" id="SM00267">
    <property type="entry name" value="GGDEF"/>
    <property type="match status" value="1"/>
</dbReference>
<feature type="domain" description="PAS" evidence="3">
    <location>
        <begin position="151"/>
        <end position="228"/>
    </location>
</feature>
<dbReference type="GO" id="GO:0043709">
    <property type="term" value="P:cell adhesion involved in single-species biofilm formation"/>
    <property type="evidence" value="ECO:0007669"/>
    <property type="project" value="TreeGrafter"/>
</dbReference>
<dbReference type="PANTHER" id="PTHR45138:SF9">
    <property type="entry name" value="DIGUANYLATE CYCLASE DGCM-RELATED"/>
    <property type="match status" value="1"/>
</dbReference>
<dbReference type="InterPro" id="IPR043128">
    <property type="entry name" value="Rev_trsase/Diguanyl_cyclase"/>
</dbReference>
<dbReference type="EMBL" id="CP046915">
    <property type="protein sequence ID" value="QGZ65526.1"/>
    <property type="molecule type" value="Genomic_DNA"/>
</dbReference>
<dbReference type="SMART" id="SM00091">
    <property type="entry name" value="PAS"/>
    <property type="match status" value="2"/>
</dbReference>
<dbReference type="NCBIfam" id="TIGR00229">
    <property type="entry name" value="sensory_box"/>
    <property type="match status" value="1"/>
</dbReference>
<dbReference type="FunFam" id="3.30.70.270:FF:000001">
    <property type="entry name" value="Diguanylate cyclase domain protein"/>
    <property type="match status" value="1"/>
</dbReference>
<name>A0A7Z2JIB4_9BURK</name>
<dbReference type="GO" id="GO:0052621">
    <property type="term" value="F:diguanylate cyclase activity"/>
    <property type="evidence" value="ECO:0007669"/>
    <property type="project" value="UniProtKB-EC"/>
</dbReference>
<dbReference type="CDD" id="cd00130">
    <property type="entry name" value="PAS"/>
    <property type="match status" value="1"/>
</dbReference>
<feature type="domain" description="GGDEF" evidence="5">
    <location>
        <begin position="316"/>
        <end position="449"/>
    </location>
</feature>
<dbReference type="Pfam" id="PF00989">
    <property type="entry name" value="PAS"/>
    <property type="match status" value="1"/>
</dbReference>
<proteinExistence type="predicted"/>
<dbReference type="RefSeq" id="WP_158956043.1">
    <property type="nucleotide sequence ID" value="NZ_CP046915.1"/>
</dbReference>
<dbReference type="PROSITE" id="PS50112">
    <property type="entry name" value="PAS"/>
    <property type="match status" value="1"/>
</dbReference>